<gene>
    <name evidence="6" type="ordered locus">Tpau_1953</name>
</gene>
<evidence type="ECO:0000256" key="2">
    <source>
        <dbReference type="ARBA" id="ARBA00023125"/>
    </source>
</evidence>
<dbReference type="GO" id="GO:0003700">
    <property type="term" value="F:DNA-binding transcription factor activity"/>
    <property type="evidence" value="ECO:0007669"/>
    <property type="project" value="InterPro"/>
</dbReference>
<evidence type="ECO:0000259" key="5">
    <source>
        <dbReference type="PROSITE" id="PS50987"/>
    </source>
</evidence>
<feature type="domain" description="HTH arsR-type" evidence="5">
    <location>
        <begin position="1"/>
        <end position="87"/>
    </location>
</feature>
<dbReference type="InterPro" id="IPR036390">
    <property type="entry name" value="WH_DNA-bd_sf"/>
</dbReference>
<evidence type="ECO:0000313" key="6">
    <source>
        <dbReference type="EMBL" id="ADG78565.1"/>
    </source>
</evidence>
<evidence type="ECO:0000256" key="4">
    <source>
        <dbReference type="SAM" id="MobiDB-lite"/>
    </source>
</evidence>
<dbReference type="InterPro" id="IPR001845">
    <property type="entry name" value="HTH_ArsR_DNA-bd_dom"/>
</dbReference>
<reference evidence="6 7" key="2">
    <citation type="journal article" date="2011" name="Stand. Genomic Sci.">
        <title>Complete genome sequence of Tsukamurella paurometabola type strain (no. 33).</title>
        <authorList>
            <person name="Munk A.C."/>
            <person name="Lapidus A."/>
            <person name="Lucas S."/>
            <person name="Nolan M."/>
            <person name="Tice H."/>
            <person name="Cheng J.F."/>
            <person name="Del Rio T.G."/>
            <person name="Goodwin L."/>
            <person name="Pitluck S."/>
            <person name="Liolios K."/>
            <person name="Huntemann M."/>
            <person name="Ivanova N."/>
            <person name="Mavromatis K."/>
            <person name="Mikhailova N."/>
            <person name="Pati A."/>
            <person name="Chen A."/>
            <person name="Palaniappan K."/>
            <person name="Tapia R."/>
            <person name="Han C."/>
            <person name="Land M."/>
            <person name="Hauser L."/>
            <person name="Chang Y.J."/>
            <person name="Jeffries C.D."/>
            <person name="Brettin T."/>
            <person name="Yasawong M."/>
            <person name="Brambilla E.M."/>
            <person name="Rohde M."/>
            <person name="Sikorski J."/>
            <person name="Goker M."/>
            <person name="Detter J.C."/>
            <person name="Woyke T."/>
            <person name="Bristow J."/>
            <person name="Eisen J.A."/>
            <person name="Markowitz V."/>
            <person name="Hugenholtz P."/>
            <person name="Kyrpides N.C."/>
            <person name="Klenk H.P."/>
        </authorList>
    </citation>
    <scope>NUCLEOTIDE SEQUENCE [LARGE SCALE GENOMIC DNA]</scope>
    <source>
        <strain evidence="7">ATCC 8368 / DSM 20162 / CCUG 35730 / CIP 100753 / JCM 10117 / KCTC 9821 / NBRC 16120 / NCIMB 702349 / NCTC 13040</strain>
    </source>
</reference>
<dbReference type="InterPro" id="IPR051081">
    <property type="entry name" value="HTH_MetalResp_TranReg"/>
</dbReference>
<feature type="compositionally biased region" description="Basic and acidic residues" evidence="4">
    <location>
        <begin position="117"/>
        <end position="126"/>
    </location>
</feature>
<evidence type="ECO:0000256" key="1">
    <source>
        <dbReference type="ARBA" id="ARBA00023015"/>
    </source>
</evidence>
<dbReference type="AlphaFoldDB" id="D5UNJ7"/>
<dbReference type="SMART" id="SM00418">
    <property type="entry name" value="HTH_ARSR"/>
    <property type="match status" value="1"/>
</dbReference>
<dbReference type="Pfam" id="PF01022">
    <property type="entry name" value="HTH_5"/>
    <property type="match status" value="1"/>
</dbReference>
<dbReference type="NCBIfam" id="NF033788">
    <property type="entry name" value="HTH_metalloreg"/>
    <property type="match status" value="1"/>
</dbReference>
<feature type="region of interest" description="Disordered" evidence="4">
    <location>
        <begin position="103"/>
        <end position="126"/>
    </location>
</feature>
<dbReference type="Gene3D" id="1.10.10.10">
    <property type="entry name" value="Winged helix-like DNA-binding domain superfamily/Winged helix DNA-binding domain"/>
    <property type="match status" value="1"/>
</dbReference>
<dbReference type="EMBL" id="CP001966">
    <property type="protein sequence ID" value="ADG78565.1"/>
    <property type="molecule type" value="Genomic_DNA"/>
</dbReference>
<keyword evidence="1" id="KW-0805">Transcription regulation</keyword>
<dbReference type="SUPFAM" id="SSF46785">
    <property type="entry name" value="Winged helix' DNA-binding domain"/>
    <property type="match status" value="1"/>
</dbReference>
<keyword evidence="7" id="KW-1185">Reference proteome</keyword>
<dbReference type="PANTHER" id="PTHR33154">
    <property type="entry name" value="TRANSCRIPTIONAL REGULATOR, ARSR FAMILY"/>
    <property type="match status" value="1"/>
</dbReference>
<organism evidence="6 7">
    <name type="scientific">Tsukamurella paurometabola (strain ATCC 8368 / DSM 20162 / CCUG 35730 / CIP 100753 / JCM 10117 / KCTC 9821 / NBRC 16120 / NCIMB 702349 / NCTC 13040)</name>
    <name type="common">Corynebacterium paurometabolum</name>
    <dbReference type="NCBI Taxonomy" id="521096"/>
    <lineage>
        <taxon>Bacteria</taxon>
        <taxon>Bacillati</taxon>
        <taxon>Actinomycetota</taxon>
        <taxon>Actinomycetes</taxon>
        <taxon>Mycobacteriales</taxon>
        <taxon>Tsukamurellaceae</taxon>
        <taxon>Tsukamurella</taxon>
    </lineage>
</organism>
<dbReference type="GO" id="GO:0003677">
    <property type="term" value="F:DNA binding"/>
    <property type="evidence" value="ECO:0007669"/>
    <property type="project" value="UniProtKB-KW"/>
</dbReference>
<proteinExistence type="predicted"/>
<accession>D5UNJ7</accession>
<keyword evidence="3" id="KW-0804">Transcription</keyword>
<evidence type="ECO:0000256" key="3">
    <source>
        <dbReference type="ARBA" id="ARBA00023163"/>
    </source>
</evidence>
<reference evidence="7" key="1">
    <citation type="submission" date="2010-03" db="EMBL/GenBank/DDBJ databases">
        <title>The complete chromosome of Tsukamurella paurometabola DSM 20162.</title>
        <authorList>
            <consortium name="US DOE Joint Genome Institute (JGI-PGF)"/>
            <person name="Lucas S."/>
            <person name="Copeland A."/>
            <person name="Lapidus A."/>
            <person name="Glavina del Rio T."/>
            <person name="Dalin E."/>
            <person name="Tice H."/>
            <person name="Bruce D."/>
            <person name="Goodwin L."/>
            <person name="Pitluck S."/>
            <person name="Kyrpides N."/>
            <person name="Mavromatis K."/>
            <person name="Ivanova N."/>
            <person name="Mikhailova N."/>
            <person name="Munk A.C."/>
            <person name="Brettin T."/>
            <person name="Detter J.C."/>
            <person name="Tapia R."/>
            <person name="Han C."/>
            <person name="Larimer F."/>
            <person name="Land M."/>
            <person name="Hauser L."/>
            <person name="Markowitz V."/>
            <person name="Cheng J.-F."/>
            <person name="Hugenholtz P."/>
            <person name="Woyke T."/>
            <person name="Wu D."/>
            <person name="Jando M."/>
            <person name="Brambilla E."/>
            <person name="Klenk H.-P."/>
            <person name="Eisen J.A."/>
        </authorList>
    </citation>
    <scope>NUCLEOTIDE SEQUENCE [LARGE SCALE GENOMIC DNA]</scope>
    <source>
        <strain evidence="7">ATCC 8368 / DSM 20162 / CCUG 35730 / CIP 100753 / JCM 10117 / KCTC 9821 / NBRC 16120 / NCIMB 702349 / NCTC 13040</strain>
    </source>
</reference>
<dbReference type="eggNOG" id="COG0640">
    <property type="taxonomic scope" value="Bacteria"/>
</dbReference>
<dbReference type="RefSeq" id="WP_013126587.1">
    <property type="nucleotide sequence ID" value="NC_014158.1"/>
</dbReference>
<sequence>MTVFAAIADPVRRDILSLLRAAPRTAGEVAASFEISRPAISRHLRVLREAGLVAAERGGDARERSYALRLDALAEVEAWIEHLRAPARFAELLGSPALDTEVRRARRDARNPALAERATHDERGTA</sequence>
<dbReference type="PRINTS" id="PR00778">
    <property type="entry name" value="HTHARSR"/>
</dbReference>
<dbReference type="STRING" id="521096.Tpau_1953"/>
<dbReference type="CDD" id="cd00090">
    <property type="entry name" value="HTH_ARSR"/>
    <property type="match status" value="1"/>
</dbReference>
<dbReference type="PROSITE" id="PS50987">
    <property type="entry name" value="HTH_ARSR_2"/>
    <property type="match status" value="1"/>
</dbReference>
<keyword evidence="2" id="KW-0238">DNA-binding</keyword>
<dbReference type="HOGENOM" id="CLU_097806_0_0_11"/>
<dbReference type="KEGG" id="tpr:Tpau_1953"/>
<protein>
    <submittedName>
        <fullName evidence="6">Transcriptional regulator, ArsR family</fullName>
    </submittedName>
</protein>
<dbReference type="InterPro" id="IPR011991">
    <property type="entry name" value="ArsR-like_HTH"/>
</dbReference>
<dbReference type="Proteomes" id="UP000001213">
    <property type="component" value="Chromosome"/>
</dbReference>
<evidence type="ECO:0000313" key="7">
    <source>
        <dbReference type="Proteomes" id="UP000001213"/>
    </source>
</evidence>
<dbReference type="InterPro" id="IPR036388">
    <property type="entry name" value="WH-like_DNA-bd_sf"/>
</dbReference>
<name>D5UNJ7_TSUPD</name>
<dbReference type="PANTHER" id="PTHR33154:SF33">
    <property type="entry name" value="TRANSCRIPTIONAL REPRESSOR SDPR"/>
    <property type="match status" value="1"/>
</dbReference>